<evidence type="ECO:0000256" key="7">
    <source>
        <dbReference type="SAM" id="MobiDB-lite"/>
    </source>
</evidence>
<dbReference type="EMBL" id="JALLPJ020000630">
    <property type="protein sequence ID" value="KAL3786947.1"/>
    <property type="molecule type" value="Genomic_DNA"/>
</dbReference>
<feature type="region of interest" description="Disordered" evidence="7">
    <location>
        <begin position="1"/>
        <end position="57"/>
    </location>
</feature>
<evidence type="ECO:0000313" key="11">
    <source>
        <dbReference type="Proteomes" id="UP001530400"/>
    </source>
</evidence>
<protein>
    <submittedName>
        <fullName evidence="10">Uncharacterized protein</fullName>
    </submittedName>
</protein>
<feature type="domain" description="RRM" evidence="8">
    <location>
        <begin position="319"/>
        <end position="397"/>
    </location>
</feature>
<dbReference type="PROSITE" id="PS50103">
    <property type="entry name" value="ZF_C3H1"/>
    <property type="match status" value="3"/>
</dbReference>
<proteinExistence type="predicted"/>
<dbReference type="PROSITE" id="PS50102">
    <property type="entry name" value="RRM"/>
    <property type="match status" value="2"/>
</dbReference>
<feature type="domain" description="C3H1-type" evidence="9">
    <location>
        <begin position="254"/>
        <end position="282"/>
    </location>
</feature>
<accession>A0ABD3PGT9</accession>
<sequence>MASDSSSSTSSSSSSSRSSSSSDHSSTKAHNKAHPPDVTAAADIAQHELLSASPDDESKAFLSRIPQSFNEDSIRRILHEKFGSDCIVDVSLVSVKEEETNKDGSGKDEKKEHRGFGFVTFSSKSTCKMAIECGTVRGSAKENSKRKHTLYIQQVVRDEHDSESNAVGKDVCFLWKKYRCPYGDECKFFHEGPGGCANDAVEKQKVQKCFSFKKRGKCKLGDECPYSHDVGGGKNENVDLTSAAGEETKKPSNDKSAKDCINWKTKGKCRKGDKCPYGHDESLRLKAVAKKGKSKDASDNLSKTKRKLQERADKVKQSLSIRVFGLNYSTTREDVHEFFAHCGKIVEITFPTYEDSGRSKGYCGILFTSPKAVRKAVEEMDGSELHGRWLSVQEGKMYLRKWEEDERARRGGNTGEVESGDGMTKEAPLIGEYGQKVKKRKKHGFAE</sequence>
<keyword evidence="11" id="KW-1185">Reference proteome</keyword>
<evidence type="ECO:0000256" key="2">
    <source>
        <dbReference type="ARBA" id="ARBA00022771"/>
    </source>
</evidence>
<feature type="compositionally biased region" description="Low complexity" evidence="7">
    <location>
        <begin position="1"/>
        <end position="24"/>
    </location>
</feature>
<dbReference type="Gene3D" id="4.10.1000.10">
    <property type="entry name" value="Zinc finger, CCCH-type"/>
    <property type="match status" value="2"/>
</dbReference>
<feature type="domain" description="C3H1-type" evidence="9">
    <location>
        <begin position="203"/>
        <end position="231"/>
    </location>
</feature>
<reference evidence="10 11" key="1">
    <citation type="submission" date="2024-10" db="EMBL/GenBank/DDBJ databases">
        <title>Updated reference genomes for cyclostephanoid diatoms.</title>
        <authorList>
            <person name="Roberts W.R."/>
            <person name="Alverson A.J."/>
        </authorList>
    </citation>
    <scope>NUCLEOTIDE SEQUENCE [LARGE SCALE GENOMIC DNA]</scope>
    <source>
        <strain evidence="10 11">AJA010-31</strain>
    </source>
</reference>
<feature type="zinc finger region" description="C3H1-type" evidence="6">
    <location>
        <begin position="203"/>
        <end position="231"/>
    </location>
</feature>
<dbReference type="SUPFAM" id="SSF90229">
    <property type="entry name" value="CCCH zinc finger"/>
    <property type="match status" value="1"/>
</dbReference>
<feature type="compositionally biased region" description="Basic residues" evidence="7">
    <location>
        <begin position="436"/>
        <end position="447"/>
    </location>
</feature>
<evidence type="ECO:0000256" key="3">
    <source>
        <dbReference type="ARBA" id="ARBA00022833"/>
    </source>
</evidence>
<evidence type="ECO:0000313" key="10">
    <source>
        <dbReference type="EMBL" id="KAL3786947.1"/>
    </source>
</evidence>
<dbReference type="SMART" id="SM00356">
    <property type="entry name" value="ZnF_C3H1"/>
    <property type="match status" value="3"/>
</dbReference>
<feature type="domain" description="RRM" evidence="8">
    <location>
        <begin position="58"/>
        <end position="157"/>
    </location>
</feature>
<feature type="zinc finger region" description="C3H1-type" evidence="6">
    <location>
        <begin position="254"/>
        <end position="282"/>
    </location>
</feature>
<dbReference type="Gene3D" id="3.30.70.330">
    <property type="match status" value="2"/>
</dbReference>
<dbReference type="PANTHER" id="PTHR23236:SF11">
    <property type="entry name" value="EUKARYOTIC TRANSLATION INITIATION FACTOR 4H"/>
    <property type="match status" value="1"/>
</dbReference>
<evidence type="ECO:0000259" key="8">
    <source>
        <dbReference type="PROSITE" id="PS50102"/>
    </source>
</evidence>
<evidence type="ECO:0000259" key="9">
    <source>
        <dbReference type="PROSITE" id="PS50103"/>
    </source>
</evidence>
<dbReference type="PANTHER" id="PTHR23236">
    <property type="entry name" value="EUKARYOTIC TRANSLATION INITIATION FACTOR 4B/4H"/>
    <property type="match status" value="1"/>
</dbReference>
<gene>
    <name evidence="10" type="ORF">ACHAWO_013786</name>
</gene>
<evidence type="ECO:0000256" key="6">
    <source>
        <dbReference type="PROSITE-ProRule" id="PRU00723"/>
    </source>
</evidence>
<dbReference type="InterPro" id="IPR012677">
    <property type="entry name" value="Nucleotide-bd_a/b_plait_sf"/>
</dbReference>
<organism evidence="10 11">
    <name type="scientific">Cyclotella atomus</name>
    <dbReference type="NCBI Taxonomy" id="382360"/>
    <lineage>
        <taxon>Eukaryota</taxon>
        <taxon>Sar</taxon>
        <taxon>Stramenopiles</taxon>
        <taxon>Ochrophyta</taxon>
        <taxon>Bacillariophyta</taxon>
        <taxon>Coscinodiscophyceae</taxon>
        <taxon>Thalassiosirophycidae</taxon>
        <taxon>Stephanodiscales</taxon>
        <taxon>Stephanodiscaceae</taxon>
        <taxon>Cyclotella</taxon>
    </lineage>
</organism>
<comment type="caution">
    <text evidence="10">The sequence shown here is derived from an EMBL/GenBank/DDBJ whole genome shotgun (WGS) entry which is preliminary data.</text>
</comment>
<dbReference type="SUPFAM" id="SSF54928">
    <property type="entry name" value="RNA-binding domain, RBD"/>
    <property type="match status" value="2"/>
</dbReference>
<keyword evidence="3 6" id="KW-0862">Zinc</keyword>
<feature type="domain" description="C3H1-type" evidence="9">
    <location>
        <begin position="166"/>
        <end position="193"/>
    </location>
</feature>
<feature type="region of interest" description="Disordered" evidence="7">
    <location>
        <begin position="405"/>
        <end position="447"/>
    </location>
</feature>
<evidence type="ECO:0000256" key="4">
    <source>
        <dbReference type="ARBA" id="ARBA00022884"/>
    </source>
</evidence>
<dbReference type="GO" id="GO:0003723">
    <property type="term" value="F:RNA binding"/>
    <property type="evidence" value="ECO:0007669"/>
    <property type="project" value="UniProtKB-UniRule"/>
</dbReference>
<keyword evidence="1 6" id="KW-0479">Metal-binding</keyword>
<dbReference type="CDD" id="cd00590">
    <property type="entry name" value="RRM_SF"/>
    <property type="match status" value="2"/>
</dbReference>
<dbReference type="InterPro" id="IPR035979">
    <property type="entry name" value="RBD_domain_sf"/>
</dbReference>
<dbReference type="InterPro" id="IPR000571">
    <property type="entry name" value="Znf_CCCH"/>
</dbReference>
<name>A0ABD3PGT9_9STRA</name>
<evidence type="ECO:0000256" key="1">
    <source>
        <dbReference type="ARBA" id="ARBA00022723"/>
    </source>
</evidence>
<dbReference type="InterPro" id="IPR000504">
    <property type="entry name" value="RRM_dom"/>
</dbReference>
<feature type="zinc finger region" description="C3H1-type" evidence="6">
    <location>
        <begin position="166"/>
        <end position="193"/>
    </location>
</feature>
<dbReference type="GO" id="GO:0008270">
    <property type="term" value="F:zinc ion binding"/>
    <property type="evidence" value="ECO:0007669"/>
    <property type="project" value="UniProtKB-KW"/>
</dbReference>
<keyword evidence="2 6" id="KW-0863">Zinc-finger</keyword>
<dbReference type="Pfam" id="PF00642">
    <property type="entry name" value="zf-CCCH"/>
    <property type="match status" value="1"/>
</dbReference>
<keyword evidence="4 5" id="KW-0694">RNA-binding</keyword>
<dbReference type="SMART" id="SM00360">
    <property type="entry name" value="RRM"/>
    <property type="match status" value="2"/>
</dbReference>
<evidence type="ECO:0000256" key="5">
    <source>
        <dbReference type="PROSITE-ProRule" id="PRU00176"/>
    </source>
</evidence>
<dbReference type="InterPro" id="IPR036855">
    <property type="entry name" value="Znf_CCCH_sf"/>
</dbReference>
<dbReference type="Proteomes" id="UP001530400">
    <property type="component" value="Unassembled WGS sequence"/>
</dbReference>
<dbReference type="AlphaFoldDB" id="A0ABD3PGT9"/>
<dbReference type="Pfam" id="PF00076">
    <property type="entry name" value="RRM_1"/>
    <property type="match status" value="1"/>
</dbReference>